<dbReference type="Proteomes" id="UP001432039">
    <property type="component" value="Chromosome"/>
</dbReference>
<keyword evidence="2" id="KW-1185">Reference proteome</keyword>
<evidence type="ECO:0000313" key="2">
    <source>
        <dbReference type="Proteomes" id="UP001432039"/>
    </source>
</evidence>
<proteinExistence type="predicted"/>
<gene>
    <name evidence="1" type="ORF">OG517_01120</name>
</gene>
<protein>
    <submittedName>
        <fullName evidence="1">Uncharacterized protein</fullName>
    </submittedName>
</protein>
<evidence type="ECO:0000313" key="1">
    <source>
        <dbReference type="EMBL" id="WUQ10167.1"/>
    </source>
</evidence>
<organism evidence="1 2">
    <name type="scientific">Streptomyces virginiae</name>
    <name type="common">Streptomyces cinnamonensis</name>
    <dbReference type="NCBI Taxonomy" id="1961"/>
    <lineage>
        <taxon>Bacteria</taxon>
        <taxon>Bacillati</taxon>
        <taxon>Actinomycetota</taxon>
        <taxon>Actinomycetes</taxon>
        <taxon>Kitasatosporales</taxon>
        <taxon>Streptomycetaceae</taxon>
        <taxon>Streptomyces</taxon>
    </lineage>
</organism>
<dbReference type="EMBL" id="CP108090">
    <property type="protein sequence ID" value="WUQ10167.1"/>
    <property type="molecule type" value="Genomic_DNA"/>
</dbReference>
<sequence>MPTNERSNTALLLLATGFFGYVAMAHPALIPALSRRPCLSPVSPT</sequence>
<accession>A0ABZ1T5K4</accession>
<dbReference type="RefSeq" id="WP_328959730.1">
    <property type="nucleotide sequence ID" value="NZ_CP108090.1"/>
</dbReference>
<name>A0ABZ1T5K4_STRVG</name>
<reference evidence="1" key="1">
    <citation type="submission" date="2022-10" db="EMBL/GenBank/DDBJ databases">
        <title>The complete genomes of actinobacterial strains from the NBC collection.</title>
        <authorList>
            <person name="Joergensen T.S."/>
            <person name="Alvarez Arevalo M."/>
            <person name="Sterndorff E.B."/>
            <person name="Faurdal D."/>
            <person name="Vuksanovic O."/>
            <person name="Mourched A.-S."/>
            <person name="Charusanti P."/>
            <person name="Shaw S."/>
            <person name="Blin K."/>
            <person name="Weber T."/>
        </authorList>
    </citation>
    <scope>NUCLEOTIDE SEQUENCE</scope>
    <source>
        <strain evidence="1">NBC_00248</strain>
    </source>
</reference>